<evidence type="ECO:0000256" key="1">
    <source>
        <dbReference type="ARBA" id="ARBA00004123"/>
    </source>
</evidence>
<proteinExistence type="predicted"/>
<dbReference type="AlphaFoldDB" id="A0A9N7NP18"/>
<dbReference type="EMBL" id="CACSLK010027843">
    <property type="protein sequence ID" value="CAA0834269.1"/>
    <property type="molecule type" value="Genomic_DNA"/>
</dbReference>
<dbReference type="OrthoDB" id="1647165at2759"/>
<gene>
    <name evidence="6" type="ORF">SHERM_29508</name>
</gene>
<dbReference type="PANTHER" id="PTHR33124">
    <property type="entry name" value="TRANSCRIPTION FACTOR IBH1-LIKE 1"/>
    <property type="match status" value="1"/>
</dbReference>
<evidence type="ECO:0000256" key="5">
    <source>
        <dbReference type="SAM" id="MobiDB-lite"/>
    </source>
</evidence>
<keyword evidence="2" id="KW-0805">Transcription regulation</keyword>
<feature type="compositionally biased region" description="Basic residues" evidence="5">
    <location>
        <begin position="15"/>
        <end position="24"/>
    </location>
</feature>
<dbReference type="CDD" id="cd11444">
    <property type="entry name" value="bHLH_AtIBH1_like"/>
    <property type="match status" value="1"/>
</dbReference>
<reference evidence="6" key="1">
    <citation type="submission" date="2019-12" db="EMBL/GenBank/DDBJ databases">
        <authorList>
            <person name="Scholes J."/>
        </authorList>
    </citation>
    <scope>NUCLEOTIDE SEQUENCE</scope>
</reference>
<evidence type="ECO:0000313" key="6">
    <source>
        <dbReference type="EMBL" id="CAA0834269.1"/>
    </source>
</evidence>
<name>A0A9N7NP18_STRHE</name>
<organism evidence="6 7">
    <name type="scientific">Striga hermonthica</name>
    <name type="common">Purple witchweed</name>
    <name type="synonym">Buchnera hermonthica</name>
    <dbReference type="NCBI Taxonomy" id="68872"/>
    <lineage>
        <taxon>Eukaryota</taxon>
        <taxon>Viridiplantae</taxon>
        <taxon>Streptophyta</taxon>
        <taxon>Embryophyta</taxon>
        <taxon>Tracheophyta</taxon>
        <taxon>Spermatophyta</taxon>
        <taxon>Magnoliopsida</taxon>
        <taxon>eudicotyledons</taxon>
        <taxon>Gunneridae</taxon>
        <taxon>Pentapetalae</taxon>
        <taxon>asterids</taxon>
        <taxon>lamiids</taxon>
        <taxon>Lamiales</taxon>
        <taxon>Orobanchaceae</taxon>
        <taxon>Buchnereae</taxon>
        <taxon>Striga</taxon>
    </lineage>
</organism>
<evidence type="ECO:0000256" key="2">
    <source>
        <dbReference type="ARBA" id="ARBA00023015"/>
    </source>
</evidence>
<feature type="compositionally biased region" description="Polar residues" evidence="5">
    <location>
        <begin position="25"/>
        <end position="36"/>
    </location>
</feature>
<keyword evidence="4" id="KW-0539">Nucleus</keyword>
<dbReference type="InterPro" id="IPR044549">
    <property type="entry name" value="bHLH_AtIBH1-like"/>
</dbReference>
<dbReference type="GO" id="GO:0006355">
    <property type="term" value="P:regulation of DNA-templated transcription"/>
    <property type="evidence" value="ECO:0007669"/>
    <property type="project" value="InterPro"/>
</dbReference>
<evidence type="ECO:0000256" key="4">
    <source>
        <dbReference type="ARBA" id="ARBA00023242"/>
    </source>
</evidence>
<dbReference type="InterPro" id="IPR044660">
    <property type="entry name" value="IBH1-like"/>
</dbReference>
<accession>A0A9N7NP18</accession>
<evidence type="ECO:0000313" key="7">
    <source>
        <dbReference type="Proteomes" id="UP001153555"/>
    </source>
</evidence>
<dbReference type="GO" id="GO:0005634">
    <property type="term" value="C:nucleus"/>
    <property type="evidence" value="ECO:0007669"/>
    <property type="project" value="UniProtKB-SubCell"/>
</dbReference>
<feature type="region of interest" description="Disordered" evidence="5">
    <location>
        <begin position="1"/>
        <end position="39"/>
    </location>
</feature>
<sequence length="181" mass="20317">MISSNPAADPDRLSTRMKKRKKTHNQTQNRSETVNPEANPRIEWKSDAQERIYLAKLHRVLQQARREGGPRAASYRRVHEAANRVLAVTARGRSRWSRTVLTSRLTVKFAKKMSTERRQRRVMTVITGGSGSIQRNSKGIPAFQSKVGVLGRLVPGCGKQSLPVVLEEAADYIAALEMQVD</sequence>
<dbReference type="PANTHER" id="PTHR33124:SF12">
    <property type="entry name" value="TRANSCRIPTION FACTOR BHLH148"/>
    <property type="match status" value="1"/>
</dbReference>
<keyword evidence="3" id="KW-0804">Transcription</keyword>
<keyword evidence="7" id="KW-1185">Reference proteome</keyword>
<protein>
    <submittedName>
        <fullName evidence="6">Transcription factor bHLH148</fullName>
    </submittedName>
</protein>
<dbReference type="Proteomes" id="UP001153555">
    <property type="component" value="Unassembled WGS sequence"/>
</dbReference>
<evidence type="ECO:0000256" key="3">
    <source>
        <dbReference type="ARBA" id="ARBA00023163"/>
    </source>
</evidence>
<comment type="caution">
    <text evidence="6">The sequence shown here is derived from an EMBL/GenBank/DDBJ whole genome shotgun (WGS) entry which is preliminary data.</text>
</comment>
<comment type="subcellular location">
    <subcellularLocation>
        <location evidence="1">Nucleus</location>
    </subcellularLocation>
</comment>